<dbReference type="AlphaFoldDB" id="E3N7A3"/>
<sequence>MSRFAGKVAIITGELKKNNFVLSCIRSSGSSNGIGRAAAVLFAREGAKVTITGRNTERLEETRQQILAAGVPEGNVNSIVADVTTDAGQDQILKSTLEKFGKLDILVNNAGAAIPDSQGKTGVSQGLDTYDATLNLNMRSVIALTQKAVPHLTETKGEIVNISSIASGIRATPEFSYYSIAKAALDQYTRNTAIALIEHGIRVNSISPGLVATGFGSAMGMPEQVADKFYSVMATKKECVPAGVMGQPNDIAEAIAFLADRKTSSYIIGHQLVVDGGSSLIMGLHCQDFAALLK</sequence>
<dbReference type="EMBL" id="DS268546">
    <property type="protein sequence ID" value="EFO88452.1"/>
    <property type="molecule type" value="Genomic_DNA"/>
</dbReference>
<name>E3N7A3_CAERE</name>
<dbReference type="PANTHER" id="PTHR44115:SF12">
    <property type="entry name" value="DEHYDROGENASES, SHORT CHAIN"/>
    <property type="match status" value="1"/>
</dbReference>
<protein>
    <submittedName>
        <fullName evidence="2">Uncharacterized protein</fullName>
    </submittedName>
</protein>
<dbReference type="FunFam" id="3.40.50.720:FF:000084">
    <property type="entry name" value="Short-chain dehydrogenase reductase"/>
    <property type="match status" value="1"/>
</dbReference>
<keyword evidence="1" id="KW-0560">Oxidoreductase</keyword>
<dbReference type="HOGENOM" id="CLU_010194_1_0_1"/>
<dbReference type="OMA" id="VHMTKAM"/>
<organism evidence="3">
    <name type="scientific">Caenorhabditis remanei</name>
    <name type="common">Caenorhabditis vulgaris</name>
    <dbReference type="NCBI Taxonomy" id="31234"/>
    <lineage>
        <taxon>Eukaryota</taxon>
        <taxon>Metazoa</taxon>
        <taxon>Ecdysozoa</taxon>
        <taxon>Nematoda</taxon>
        <taxon>Chromadorea</taxon>
        <taxon>Rhabditida</taxon>
        <taxon>Rhabditina</taxon>
        <taxon>Rhabditomorpha</taxon>
        <taxon>Rhabditoidea</taxon>
        <taxon>Rhabditidae</taxon>
        <taxon>Peloderinae</taxon>
        <taxon>Caenorhabditis</taxon>
    </lineage>
</organism>
<dbReference type="eggNOG" id="KOG0725">
    <property type="taxonomic scope" value="Eukaryota"/>
</dbReference>
<evidence type="ECO:0000313" key="2">
    <source>
        <dbReference type="EMBL" id="EFO88452.1"/>
    </source>
</evidence>
<dbReference type="PROSITE" id="PS00061">
    <property type="entry name" value="ADH_SHORT"/>
    <property type="match status" value="1"/>
</dbReference>
<dbReference type="InterPro" id="IPR002347">
    <property type="entry name" value="SDR_fam"/>
</dbReference>
<accession>E3N7A3</accession>
<dbReference type="InterPro" id="IPR036291">
    <property type="entry name" value="NAD(P)-bd_dom_sf"/>
</dbReference>
<dbReference type="Proteomes" id="UP000008281">
    <property type="component" value="Unassembled WGS sequence"/>
</dbReference>
<dbReference type="SUPFAM" id="SSF51735">
    <property type="entry name" value="NAD(P)-binding Rossmann-fold domains"/>
    <property type="match status" value="1"/>
</dbReference>
<dbReference type="Gene3D" id="3.40.50.720">
    <property type="entry name" value="NAD(P)-binding Rossmann-like Domain"/>
    <property type="match status" value="1"/>
</dbReference>
<dbReference type="PRINTS" id="PR00080">
    <property type="entry name" value="SDRFAMILY"/>
</dbReference>
<dbReference type="InParanoid" id="E3N7A3"/>
<dbReference type="PRINTS" id="PR00081">
    <property type="entry name" value="GDHRDH"/>
</dbReference>
<proteinExistence type="predicted"/>
<keyword evidence="3" id="KW-1185">Reference proteome</keyword>
<dbReference type="OrthoDB" id="47007at2759"/>
<evidence type="ECO:0000313" key="3">
    <source>
        <dbReference type="Proteomes" id="UP000008281"/>
    </source>
</evidence>
<dbReference type="Pfam" id="PF13561">
    <property type="entry name" value="adh_short_C2"/>
    <property type="match status" value="1"/>
</dbReference>
<dbReference type="FunCoup" id="E3N7A3">
    <property type="interactions" value="39"/>
</dbReference>
<dbReference type="InterPro" id="IPR020904">
    <property type="entry name" value="Sc_DH/Rdtase_CS"/>
</dbReference>
<dbReference type="PANTHER" id="PTHR44115">
    <property type="entry name" value="PROTEIN CBG09704"/>
    <property type="match status" value="1"/>
</dbReference>
<reference evidence="2" key="1">
    <citation type="submission" date="2007-07" db="EMBL/GenBank/DDBJ databases">
        <title>PCAP assembly of the Caenorhabditis remanei genome.</title>
        <authorList>
            <consortium name="The Caenorhabditis remanei Sequencing Consortium"/>
            <person name="Wilson R.K."/>
        </authorList>
    </citation>
    <scope>NUCLEOTIDE SEQUENCE [LARGE SCALE GENOMIC DNA]</scope>
    <source>
        <strain evidence="2">PB4641</strain>
    </source>
</reference>
<evidence type="ECO:0000256" key="1">
    <source>
        <dbReference type="ARBA" id="ARBA00023002"/>
    </source>
</evidence>
<dbReference type="GO" id="GO:0016491">
    <property type="term" value="F:oxidoreductase activity"/>
    <property type="evidence" value="ECO:0007669"/>
    <property type="project" value="UniProtKB-KW"/>
</dbReference>
<dbReference type="STRING" id="31234.E3N7A3"/>
<gene>
    <name evidence="2" type="ORF">CRE_10586</name>
</gene>